<dbReference type="Proteomes" id="UP000221165">
    <property type="component" value="Unassembled WGS sequence"/>
</dbReference>
<dbReference type="InterPro" id="IPR000911">
    <property type="entry name" value="Ribosomal_uL11"/>
</dbReference>
<dbReference type="SUPFAM" id="SSF54747">
    <property type="entry name" value="Ribosomal L11/L12e N-terminal domain"/>
    <property type="match status" value="1"/>
</dbReference>
<evidence type="ECO:0000256" key="1">
    <source>
        <dbReference type="ARBA" id="ARBA00010537"/>
    </source>
</evidence>
<dbReference type="SMART" id="SM00649">
    <property type="entry name" value="RL11"/>
    <property type="match status" value="1"/>
</dbReference>
<protein>
    <submittedName>
        <fullName evidence="4">Ribosomal protein l11</fullName>
    </submittedName>
</protein>
<gene>
    <name evidence="4" type="ORF">CSUI_000767</name>
</gene>
<evidence type="ECO:0000313" key="4">
    <source>
        <dbReference type="EMBL" id="PHJ25380.1"/>
    </source>
</evidence>
<accession>A0A2C6KZR7</accession>
<proteinExistence type="inferred from homology"/>
<evidence type="ECO:0000256" key="2">
    <source>
        <dbReference type="ARBA" id="ARBA00022980"/>
    </source>
</evidence>
<keyword evidence="5" id="KW-1185">Reference proteome</keyword>
<comment type="caution">
    <text evidence="4">The sequence shown here is derived from an EMBL/GenBank/DDBJ whole genome shotgun (WGS) entry which is preliminary data.</text>
</comment>
<dbReference type="OrthoDB" id="10448654at2759"/>
<dbReference type="GO" id="GO:0005840">
    <property type="term" value="C:ribosome"/>
    <property type="evidence" value="ECO:0007669"/>
    <property type="project" value="UniProtKB-KW"/>
</dbReference>
<dbReference type="InterPro" id="IPR036796">
    <property type="entry name" value="Ribosomal_uL11_N_sf"/>
</dbReference>
<sequence>MIKFKFKIIKLILYTETIKFSSLVSSILGPIGINLNLFYQQYNNYIKFKKDIFLPIYVIIYKDKSFKLNFNTVSTSFFFLTKLKNKLSKTNNKKYLIKKFSYLKQIKLFPNTNIKIYKTVNSTLNSFYNLN</sequence>
<dbReference type="VEuPathDB" id="ToxoDB:CSUI_000767"/>
<dbReference type="GO" id="GO:1990904">
    <property type="term" value="C:ribonucleoprotein complex"/>
    <property type="evidence" value="ECO:0007669"/>
    <property type="project" value="UniProtKB-KW"/>
</dbReference>
<dbReference type="GO" id="GO:0006412">
    <property type="term" value="P:translation"/>
    <property type="evidence" value="ECO:0007669"/>
    <property type="project" value="InterPro"/>
</dbReference>
<dbReference type="GO" id="GO:0003735">
    <property type="term" value="F:structural constituent of ribosome"/>
    <property type="evidence" value="ECO:0007669"/>
    <property type="project" value="InterPro"/>
</dbReference>
<dbReference type="Gene3D" id="3.30.1550.10">
    <property type="entry name" value="Ribosomal protein L11/L12, N-terminal domain"/>
    <property type="match status" value="1"/>
</dbReference>
<reference evidence="4 5" key="1">
    <citation type="journal article" date="2017" name="Int. J. Parasitol.">
        <title>The genome of the protozoan parasite Cystoisospora suis and a reverse vaccinology approach to identify vaccine candidates.</title>
        <authorList>
            <person name="Palmieri N."/>
            <person name="Shrestha A."/>
            <person name="Ruttkowski B."/>
            <person name="Beck T."/>
            <person name="Vogl C."/>
            <person name="Tomley F."/>
            <person name="Blake D.P."/>
            <person name="Joachim A."/>
        </authorList>
    </citation>
    <scope>NUCLEOTIDE SEQUENCE [LARGE SCALE GENOMIC DNA]</scope>
    <source>
        <strain evidence="4 5">Wien I</strain>
    </source>
</reference>
<dbReference type="AlphaFoldDB" id="A0A2C6KZR7"/>
<organism evidence="4 5">
    <name type="scientific">Cystoisospora suis</name>
    <dbReference type="NCBI Taxonomy" id="483139"/>
    <lineage>
        <taxon>Eukaryota</taxon>
        <taxon>Sar</taxon>
        <taxon>Alveolata</taxon>
        <taxon>Apicomplexa</taxon>
        <taxon>Conoidasida</taxon>
        <taxon>Coccidia</taxon>
        <taxon>Eucoccidiorida</taxon>
        <taxon>Eimeriorina</taxon>
        <taxon>Sarcocystidae</taxon>
        <taxon>Cystoisospora</taxon>
    </lineage>
</organism>
<evidence type="ECO:0000256" key="3">
    <source>
        <dbReference type="ARBA" id="ARBA00023274"/>
    </source>
</evidence>
<evidence type="ECO:0000313" key="5">
    <source>
        <dbReference type="Proteomes" id="UP000221165"/>
    </source>
</evidence>
<comment type="similarity">
    <text evidence="1">Belongs to the universal ribosomal protein uL11 family.</text>
</comment>
<name>A0A2C6KZR7_9APIC</name>
<keyword evidence="3" id="KW-0687">Ribonucleoprotein</keyword>
<keyword evidence="2 4" id="KW-0689">Ribosomal protein</keyword>
<dbReference type="EMBL" id="MIGC01000294">
    <property type="protein sequence ID" value="PHJ25380.1"/>
    <property type="molecule type" value="Genomic_DNA"/>
</dbReference>